<gene>
    <name evidence="1" type="ORF">FHS75_002667</name>
</gene>
<evidence type="ECO:0000313" key="2">
    <source>
        <dbReference type="Proteomes" id="UP000522081"/>
    </source>
</evidence>
<dbReference type="AlphaFoldDB" id="A0A7Y9Y090"/>
<dbReference type="Pfam" id="PF06080">
    <property type="entry name" value="DUF938"/>
    <property type="match status" value="1"/>
</dbReference>
<protein>
    <submittedName>
        <fullName evidence="1">SAM-dependent methyltransferase</fullName>
    </submittedName>
</protein>
<dbReference type="GO" id="GO:0032259">
    <property type="term" value="P:methylation"/>
    <property type="evidence" value="ECO:0007669"/>
    <property type="project" value="UniProtKB-KW"/>
</dbReference>
<keyword evidence="1" id="KW-0489">Methyltransferase</keyword>
<dbReference type="EMBL" id="JACBZF010000005">
    <property type="protein sequence ID" value="NYH96328.1"/>
    <property type="molecule type" value="Genomic_DNA"/>
</dbReference>
<dbReference type="PANTHER" id="PTHR20974:SF0">
    <property type="entry name" value="UPF0585 PROTEIN CG18661"/>
    <property type="match status" value="1"/>
</dbReference>
<evidence type="ECO:0000313" key="1">
    <source>
        <dbReference type="EMBL" id="NYH96328.1"/>
    </source>
</evidence>
<dbReference type="GO" id="GO:0008168">
    <property type="term" value="F:methyltransferase activity"/>
    <property type="evidence" value="ECO:0007669"/>
    <property type="project" value="UniProtKB-KW"/>
</dbReference>
<dbReference type="PANTHER" id="PTHR20974">
    <property type="entry name" value="UPF0585 PROTEIN CG18661"/>
    <property type="match status" value="1"/>
</dbReference>
<accession>A0A7Y9Y090</accession>
<name>A0A7Y9Y090_9SPHN</name>
<sequence length="202" mass="21983">MTAPDARRFAPATQRNRDPIAAILRDILPDTGLVLEVASGTGEHCVHFARAFPGLDWQPSDPSPDALRSIAAWIAVEGTANVRPPLELDAAREPWPLDHADAILCINMVHISPWEATIGLMRGAAALLPPGAPLFLYGPYRRGDRPFEPSNAAFDADLKLRDPTWGLRELDAVTGLASEHGLERESVIEMPANNLSVVFRRG</sequence>
<comment type="caution">
    <text evidence="1">The sequence shown here is derived from an EMBL/GenBank/DDBJ whole genome shotgun (WGS) entry which is preliminary data.</text>
</comment>
<dbReference type="Proteomes" id="UP000522081">
    <property type="component" value="Unassembled WGS sequence"/>
</dbReference>
<proteinExistence type="predicted"/>
<reference evidence="1 2" key="1">
    <citation type="submission" date="2020-07" db="EMBL/GenBank/DDBJ databases">
        <title>Genomic Encyclopedia of Type Strains, Phase IV (KMG-IV): sequencing the most valuable type-strain genomes for metagenomic binning, comparative biology and taxonomic classification.</title>
        <authorList>
            <person name="Goeker M."/>
        </authorList>
    </citation>
    <scope>NUCLEOTIDE SEQUENCE [LARGE SCALE GENOMIC DNA]</scope>
    <source>
        <strain evidence="1 2">DSM 29043</strain>
    </source>
</reference>
<dbReference type="RefSeq" id="WP_179408179.1">
    <property type="nucleotide sequence ID" value="NZ_BMGF01000005.1"/>
</dbReference>
<keyword evidence="2" id="KW-1185">Reference proteome</keyword>
<dbReference type="InterPro" id="IPR029063">
    <property type="entry name" value="SAM-dependent_MTases_sf"/>
</dbReference>
<keyword evidence="1" id="KW-0808">Transferase</keyword>
<dbReference type="Gene3D" id="3.40.50.150">
    <property type="entry name" value="Vaccinia Virus protein VP39"/>
    <property type="match status" value="1"/>
</dbReference>
<dbReference type="InterPro" id="IPR010342">
    <property type="entry name" value="DUF938"/>
</dbReference>
<dbReference type="SUPFAM" id="SSF53335">
    <property type="entry name" value="S-adenosyl-L-methionine-dependent methyltransferases"/>
    <property type="match status" value="1"/>
</dbReference>
<organism evidence="1 2">
    <name type="scientific">Novosphingobium marinum</name>
    <dbReference type="NCBI Taxonomy" id="1514948"/>
    <lineage>
        <taxon>Bacteria</taxon>
        <taxon>Pseudomonadati</taxon>
        <taxon>Pseudomonadota</taxon>
        <taxon>Alphaproteobacteria</taxon>
        <taxon>Sphingomonadales</taxon>
        <taxon>Sphingomonadaceae</taxon>
        <taxon>Novosphingobium</taxon>
    </lineage>
</organism>